<dbReference type="InterPro" id="IPR036770">
    <property type="entry name" value="Ankyrin_rpt-contain_sf"/>
</dbReference>
<dbReference type="Pfam" id="PF12796">
    <property type="entry name" value="Ank_2"/>
    <property type="match status" value="1"/>
</dbReference>
<evidence type="ECO:0000256" key="9">
    <source>
        <dbReference type="ARBA" id="ARBA00023136"/>
    </source>
</evidence>
<name>A0A2P2I232_9CRUS</name>
<evidence type="ECO:0000256" key="11">
    <source>
        <dbReference type="PROSITE-ProRule" id="PRU00023"/>
    </source>
</evidence>
<feature type="transmembrane region" description="Helical" evidence="12">
    <location>
        <begin position="528"/>
        <end position="550"/>
    </location>
</feature>
<dbReference type="SMART" id="SM00248">
    <property type="entry name" value="ANK"/>
    <property type="match status" value="6"/>
</dbReference>
<keyword evidence="10" id="KW-0407">Ion channel</keyword>
<keyword evidence="6 12" id="KW-1133">Transmembrane helix</keyword>
<feature type="transmembrane region" description="Helical" evidence="12">
    <location>
        <begin position="745"/>
        <end position="768"/>
    </location>
</feature>
<evidence type="ECO:0000256" key="7">
    <source>
        <dbReference type="ARBA" id="ARBA00023043"/>
    </source>
</evidence>
<evidence type="ECO:0000259" key="13">
    <source>
        <dbReference type="Pfam" id="PF00520"/>
    </source>
</evidence>
<dbReference type="PROSITE" id="PS50297">
    <property type="entry name" value="ANK_REP_REGION"/>
    <property type="match status" value="1"/>
</dbReference>
<feature type="transmembrane region" description="Helical" evidence="12">
    <location>
        <begin position="580"/>
        <end position="598"/>
    </location>
</feature>
<evidence type="ECO:0000256" key="2">
    <source>
        <dbReference type="ARBA" id="ARBA00022448"/>
    </source>
</evidence>
<dbReference type="PROSITE" id="PS50088">
    <property type="entry name" value="ANK_REPEAT"/>
    <property type="match status" value="2"/>
</dbReference>
<dbReference type="GO" id="GO:0034703">
    <property type="term" value="C:cation channel complex"/>
    <property type="evidence" value="ECO:0007669"/>
    <property type="project" value="UniProtKB-ARBA"/>
</dbReference>
<feature type="transmembrane region" description="Helical" evidence="12">
    <location>
        <begin position="618"/>
        <end position="637"/>
    </location>
</feature>
<comment type="subcellular location">
    <subcellularLocation>
        <location evidence="1">Membrane</location>
        <topology evidence="1">Multi-pass membrane protein</topology>
    </subcellularLocation>
</comment>
<dbReference type="PANTHER" id="PTHR47143">
    <property type="entry name" value="TRANSIENT RECEPTOR POTENTIAL CATION CHANNEL PROTEIN PAINLESS"/>
    <property type="match status" value="1"/>
</dbReference>
<accession>A0A2P2I232</accession>
<evidence type="ECO:0000256" key="3">
    <source>
        <dbReference type="ARBA" id="ARBA00022606"/>
    </source>
</evidence>
<protein>
    <submittedName>
        <fullName evidence="14">Transient receptor potential cation channel protein painless-like</fullName>
    </submittedName>
</protein>
<keyword evidence="14" id="KW-0675">Receptor</keyword>
<sequence>MTVDVESNKRQLLVKNVKKMASWKSISQIIENDNDKDLKVQLERGASAESVVRPQDAEHNRTALHEAVDKGATKCLNLLLNSNLSKELLDSPDDDGQSPLYVAVKNLNSVAVEKLLAAGVNPNSRNDQGHTALHYLAYSASSAMTSDKLAGVMKCTDLLLANPNIHLEALNKSHFTPLRAAAEKFPCKASSLEEFCRKLVNSGSYADQKTKEKLDQHCIPKISFPTQGQRDQKASIAEIFNIFILNKPEEIPVRLNNHRPQDLREAVNGYMGSKKMLYYLVDKSNEEGVKCLLKLGADPWSYNINGELSLHRALARAHYPIVNCLIEKMKKSSKNIDLQKHSFTLLQKSLESQEKNSRLSADVDPMKCLRRLFVNDIMLDVNQKQEGSLNQTSLHIAGALNNQKAMAILLENGAYLGERRVIGSHDVGTVLNALMGKTLYKAMDNCITTSTGTSEQTEDDLLDPDYTLDMSYQFLMPPKSEGTSKVPEVHNEVAVLFDISQSKEHRNAIKHPLIQTLLYAKWRKVFPLYVLNLILYFTFVLLLTTFMYTLKNLRILERMEASGNYTDYTVLQNDIHECQLKRVGLMVFVLIITLYMAVKEIFQIKFTYISYFRHIENYLEWFLIVAVAVACVVPLSVDATRHLAAWAMIAAWYEFVLVLGRAPPLAIYITMLRHVSWNFLKVVFLFGFLIIAFSISFNIILQPSVGQRSDGDFSAFWTTLPRAIVMSTGEFEYSEISSELSSNPIFATSTVLIFLVFLFLIFLVLMNVMTGLAVTDAKEIVEDAILYSLKSRLELVYLNEQLFLKLPFLHKLLPRLQVLDNKHRRLRVKINKLPKSQRVLLGEDGYGTKCKLDNRTAEVLRNHRLHQMAEARAEREGTPITQILALLQEIRGQVMAPGNP</sequence>
<dbReference type="InterPro" id="IPR002110">
    <property type="entry name" value="Ankyrin_rpt"/>
</dbReference>
<keyword evidence="9 12" id="KW-0472">Membrane</keyword>
<dbReference type="AlphaFoldDB" id="A0A2P2I232"/>
<feature type="transmembrane region" description="Helical" evidence="12">
    <location>
        <begin position="643"/>
        <end position="662"/>
    </location>
</feature>
<dbReference type="PANTHER" id="PTHR47143:SF4">
    <property type="entry name" value="TRANSIENT RECEPTOR POTENTIAL CATION CHANNEL PROTEIN PAINLESS"/>
    <property type="match status" value="1"/>
</dbReference>
<feature type="repeat" description="ANK" evidence="11">
    <location>
        <begin position="59"/>
        <end position="91"/>
    </location>
</feature>
<evidence type="ECO:0000256" key="4">
    <source>
        <dbReference type="ARBA" id="ARBA00022692"/>
    </source>
</evidence>
<reference evidence="14" key="1">
    <citation type="journal article" date="2018" name="Biosci. Biotechnol. Biochem.">
        <title>Polysaccharide hydrolase of the hadal zone amphipods Hirondellea gigas.</title>
        <authorList>
            <person name="Kobayashi H."/>
            <person name="Nagahama T."/>
            <person name="Arai W."/>
            <person name="Sasagawa Y."/>
            <person name="Umeda M."/>
            <person name="Hayashi T."/>
            <person name="Nikaido I."/>
            <person name="Watanabe H."/>
            <person name="Oguri K."/>
            <person name="Kitazato H."/>
            <person name="Fujioka K."/>
            <person name="Kido Y."/>
            <person name="Takami H."/>
        </authorList>
    </citation>
    <scope>NUCLEOTIDE SEQUENCE</scope>
    <source>
        <tissue evidence="14">Whole body</tissue>
    </source>
</reference>
<dbReference type="Pfam" id="PF00520">
    <property type="entry name" value="Ion_trans"/>
    <property type="match status" value="1"/>
</dbReference>
<keyword evidence="2" id="KW-0813">Transport</keyword>
<keyword evidence="5" id="KW-0677">Repeat</keyword>
<evidence type="ECO:0000256" key="12">
    <source>
        <dbReference type="SAM" id="Phobius"/>
    </source>
</evidence>
<dbReference type="InterPro" id="IPR005821">
    <property type="entry name" value="Ion_trans_dom"/>
</dbReference>
<dbReference type="SUPFAM" id="SSF48403">
    <property type="entry name" value="Ankyrin repeat"/>
    <property type="match status" value="1"/>
</dbReference>
<dbReference type="Gene3D" id="1.25.40.20">
    <property type="entry name" value="Ankyrin repeat-containing domain"/>
    <property type="match status" value="2"/>
</dbReference>
<evidence type="ECO:0000256" key="10">
    <source>
        <dbReference type="ARBA" id="ARBA00023303"/>
    </source>
</evidence>
<evidence type="ECO:0000313" key="14">
    <source>
        <dbReference type="EMBL" id="LAB68072.1"/>
    </source>
</evidence>
<evidence type="ECO:0000256" key="5">
    <source>
        <dbReference type="ARBA" id="ARBA00022737"/>
    </source>
</evidence>
<evidence type="ECO:0000256" key="8">
    <source>
        <dbReference type="ARBA" id="ARBA00023065"/>
    </source>
</evidence>
<feature type="repeat" description="ANK" evidence="11">
    <location>
        <begin position="95"/>
        <end position="127"/>
    </location>
</feature>
<keyword evidence="8" id="KW-0406">Ion transport</keyword>
<evidence type="ECO:0000256" key="6">
    <source>
        <dbReference type="ARBA" id="ARBA00022989"/>
    </source>
</evidence>
<keyword evidence="3" id="KW-0716">Sensory transduction</keyword>
<keyword evidence="4 12" id="KW-0812">Transmembrane</keyword>
<dbReference type="GO" id="GO:0005216">
    <property type="term" value="F:monoatomic ion channel activity"/>
    <property type="evidence" value="ECO:0007669"/>
    <property type="project" value="InterPro"/>
</dbReference>
<feature type="domain" description="Ion transport" evidence="13">
    <location>
        <begin position="533"/>
        <end position="780"/>
    </location>
</feature>
<dbReference type="InterPro" id="IPR052076">
    <property type="entry name" value="TRP_cation_channel"/>
</dbReference>
<evidence type="ECO:0000256" key="1">
    <source>
        <dbReference type="ARBA" id="ARBA00004141"/>
    </source>
</evidence>
<proteinExistence type="evidence at transcript level"/>
<keyword evidence="7 11" id="KW-0040">ANK repeat</keyword>
<dbReference type="EMBL" id="IACF01002418">
    <property type="protein sequence ID" value="LAB68072.1"/>
    <property type="molecule type" value="mRNA"/>
</dbReference>
<feature type="transmembrane region" description="Helical" evidence="12">
    <location>
        <begin position="682"/>
        <end position="701"/>
    </location>
</feature>
<organism evidence="14">
    <name type="scientific">Hirondellea gigas</name>
    <dbReference type="NCBI Taxonomy" id="1518452"/>
    <lineage>
        <taxon>Eukaryota</taxon>
        <taxon>Metazoa</taxon>
        <taxon>Ecdysozoa</taxon>
        <taxon>Arthropoda</taxon>
        <taxon>Crustacea</taxon>
        <taxon>Multicrustacea</taxon>
        <taxon>Malacostraca</taxon>
        <taxon>Eumalacostraca</taxon>
        <taxon>Peracarida</taxon>
        <taxon>Amphipoda</taxon>
        <taxon>Amphilochidea</taxon>
        <taxon>Lysianassida</taxon>
        <taxon>Lysianassidira</taxon>
        <taxon>Lysianassoidea</taxon>
        <taxon>Lysianassidae</taxon>
        <taxon>Hirondellea</taxon>
    </lineage>
</organism>